<comment type="caution">
    <text evidence="1">The sequence shown here is derived from an EMBL/GenBank/DDBJ whole genome shotgun (WGS) entry which is preliminary data.</text>
</comment>
<reference evidence="1 2" key="1">
    <citation type="submission" date="2019-07" db="EMBL/GenBank/DDBJ databases">
        <title>Serratia strains were isolated from fresh produce.</title>
        <authorList>
            <person name="Cho G.-S."/>
            <person name="Stein M."/>
            <person name="Lee W."/>
            <person name="Suh S.H."/>
            <person name="Franz C.M.A.P."/>
        </authorList>
    </citation>
    <scope>NUCLEOTIDE SEQUENCE [LARGE SCALE GENOMIC DNA]</scope>
    <source>
        <strain evidence="1 2">S16</strain>
    </source>
</reference>
<organism evidence="1 2">
    <name type="scientific">Serratia marcescens</name>
    <dbReference type="NCBI Taxonomy" id="615"/>
    <lineage>
        <taxon>Bacteria</taxon>
        <taxon>Pseudomonadati</taxon>
        <taxon>Pseudomonadota</taxon>
        <taxon>Gammaproteobacteria</taxon>
        <taxon>Enterobacterales</taxon>
        <taxon>Yersiniaceae</taxon>
        <taxon>Serratia</taxon>
    </lineage>
</organism>
<dbReference type="EMBL" id="VOUQ01000008">
    <property type="protein sequence ID" value="TXE32397.1"/>
    <property type="molecule type" value="Genomic_DNA"/>
</dbReference>
<dbReference type="Proteomes" id="UP000321126">
    <property type="component" value="Unassembled WGS sequence"/>
</dbReference>
<proteinExistence type="predicted"/>
<dbReference type="AlphaFoldDB" id="A0A5C7C9I2"/>
<sequence>MSINPRRFARAGFFMAARGDRRRLFDSSAQAVIGMGKILKIPPKQRENGRFPAFLVPLSYCGPSDHCADFTSFTDGASRTP</sequence>
<name>A0A5C7C9I2_SERMA</name>
<evidence type="ECO:0000313" key="1">
    <source>
        <dbReference type="EMBL" id="TXE32397.1"/>
    </source>
</evidence>
<gene>
    <name evidence="1" type="ORF">FOT62_16725</name>
</gene>
<protein>
    <submittedName>
        <fullName evidence="1">Uncharacterized protein</fullName>
    </submittedName>
</protein>
<evidence type="ECO:0000313" key="2">
    <source>
        <dbReference type="Proteomes" id="UP000321126"/>
    </source>
</evidence>
<dbReference type="RefSeq" id="WP_126186846.1">
    <property type="nucleotide sequence ID" value="NZ_CAMIQS010000002.1"/>
</dbReference>
<accession>A0A5C7C9I2</accession>